<sequence>AGSPPAPGAGVGHTMKEENFEGRENCLPFPPACKCVPTMFIPLLHLCLFAVRSQGWVKAPGVFQLLPLQHILSLTRAAQSFPDLTTTSLGSQRFPRGSDDLLGKNPAASERRKPELLLRDTQEMQGA</sequence>
<evidence type="ECO:0000256" key="1">
    <source>
        <dbReference type="SAM" id="MobiDB-lite"/>
    </source>
</evidence>
<accession>A0A3L8SSP8</accession>
<gene>
    <name evidence="2" type="ORF">DV515_00003517</name>
</gene>
<organism evidence="2 3">
    <name type="scientific">Chloebia gouldiae</name>
    <name type="common">Gouldian finch</name>
    <name type="synonym">Erythrura gouldiae</name>
    <dbReference type="NCBI Taxonomy" id="44316"/>
    <lineage>
        <taxon>Eukaryota</taxon>
        <taxon>Metazoa</taxon>
        <taxon>Chordata</taxon>
        <taxon>Craniata</taxon>
        <taxon>Vertebrata</taxon>
        <taxon>Euteleostomi</taxon>
        <taxon>Archelosauria</taxon>
        <taxon>Archosauria</taxon>
        <taxon>Dinosauria</taxon>
        <taxon>Saurischia</taxon>
        <taxon>Theropoda</taxon>
        <taxon>Coelurosauria</taxon>
        <taxon>Aves</taxon>
        <taxon>Neognathae</taxon>
        <taxon>Neoaves</taxon>
        <taxon>Telluraves</taxon>
        <taxon>Australaves</taxon>
        <taxon>Passeriformes</taxon>
        <taxon>Passeroidea</taxon>
        <taxon>Passeridae</taxon>
        <taxon>Chloebia</taxon>
    </lineage>
</organism>
<dbReference type="EMBL" id="QUSF01000007">
    <property type="protein sequence ID" value="RLW07572.1"/>
    <property type="molecule type" value="Genomic_DNA"/>
</dbReference>
<keyword evidence="3" id="KW-1185">Reference proteome</keyword>
<feature type="region of interest" description="Disordered" evidence="1">
    <location>
        <begin position="85"/>
        <end position="127"/>
    </location>
</feature>
<evidence type="ECO:0000313" key="2">
    <source>
        <dbReference type="EMBL" id="RLW07572.1"/>
    </source>
</evidence>
<comment type="caution">
    <text evidence="2">The sequence shown here is derived from an EMBL/GenBank/DDBJ whole genome shotgun (WGS) entry which is preliminary data.</text>
</comment>
<name>A0A3L8SSP8_CHLGU</name>
<proteinExistence type="predicted"/>
<protein>
    <submittedName>
        <fullName evidence="2">Uncharacterized protein</fullName>
    </submittedName>
</protein>
<reference evidence="2 3" key="1">
    <citation type="journal article" date="2018" name="Proc. R. Soc. B">
        <title>A non-coding region near Follistatin controls head colour polymorphism in the Gouldian finch.</title>
        <authorList>
            <person name="Toomey M.B."/>
            <person name="Marques C.I."/>
            <person name="Andrade P."/>
            <person name="Araujo P.M."/>
            <person name="Sabatino S."/>
            <person name="Gazda M.A."/>
            <person name="Afonso S."/>
            <person name="Lopes R.J."/>
            <person name="Corbo J.C."/>
            <person name="Carneiro M."/>
        </authorList>
    </citation>
    <scope>NUCLEOTIDE SEQUENCE [LARGE SCALE GENOMIC DNA]</scope>
    <source>
        <strain evidence="2">Red01</strain>
        <tissue evidence="2">Muscle</tissue>
    </source>
</reference>
<feature type="non-terminal residue" evidence="2">
    <location>
        <position position="1"/>
    </location>
</feature>
<feature type="non-terminal residue" evidence="2">
    <location>
        <position position="127"/>
    </location>
</feature>
<dbReference type="Proteomes" id="UP000276834">
    <property type="component" value="Unassembled WGS sequence"/>
</dbReference>
<dbReference type="AlphaFoldDB" id="A0A3L8SSP8"/>
<evidence type="ECO:0000313" key="3">
    <source>
        <dbReference type="Proteomes" id="UP000276834"/>
    </source>
</evidence>
<feature type="compositionally biased region" description="Basic and acidic residues" evidence="1">
    <location>
        <begin position="109"/>
        <end position="127"/>
    </location>
</feature>